<dbReference type="PROSITE" id="PS50862">
    <property type="entry name" value="AA_TRNA_LIGASE_II"/>
    <property type="match status" value="1"/>
</dbReference>
<evidence type="ECO:0000259" key="7">
    <source>
        <dbReference type="PROSITE" id="PS50862"/>
    </source>
</evidence>
<evidence type="ECO:0000313" key="8">
    <source>
        <dbReference type="EMBL" id="KAF2153272.1"/>
    </source>
</evidence>
<accession>A0A9P4J4G1</accession>
<dbReference type="Proteomes" id="UP000799439">
    <property type="component" value="Unassembled WGS sequence"/>
</dbReference>
<name>A0A9P4J4G1_9PEZI</name>
<comment type="similarity">
    <text evidence="1">Belongs to the class-II aminoacyl-tRNA synthetase family. Type 1 subfamily.</text>
</comment>
<dbReference type="NCBIfam" id="TIGR00459">
    <property type="entry name" value="aspS_bact"/>
    <property type="match status" value="1"/>
</dbReference>
<dbReference type="AlphaFoldDB" id="A0A9P4J4G1"/>
<keyword evidence="2" id="KW-0436">Ligase</keyword>
<dbReference type="GO" id="GO:0004815">
    <property type="term" value="F:aspartate-tRNA ligase activity"/>
    <property type="evidence" value="ECO:0007669"/>
    <property type="project" value="TreeGrafter"/>
</dbReference>
<reference evidence="8" key="1">
    <citation type="journal article" date="2020" name="Stud. Mycol.">
        <title>101 Dothideomycetes genomes: a test case for predicting lifestyles and emergence of pathogens.</title>
        <authorList>
            <person name="Haridas S."/>
            <person name="Albert R."/>
            <person name="Binder M."/>
            <person name="Bloem J."/>
            <person name="Labutti K."/>
            <person name="Salamov A."/>
            <person name="Andreopoulos B."/>
            <person name="Baker S."/>
            <person name="Barry K."/>
            <person name="Bills G."/>
            <person name="Bluhm B."/>
            <person name="Cannon C."/>
            <person name="Castanera R."/>
            <person name="Culley D."/>
            <person name="Daum C."/>
            <person name="Ezra D."/>
            <person name="Gonzalez J."/>
            <person name="Henrissat B."/>
            <person name="Kuo A."/>
            <person name="Liang C."/>
            <person name="Lipzen A."/>
            <person name="Lutzoni F."/>
            <person name="Magnuson J."/>
            <person name="Mondo S."/>
            <person name="Nolan M."/>
            <person name="Ohm R."/>
            <person name="Pangilinan J."/>
            <person name="Park H.-J."/>
            <person name="Ramirez L."/>
            <person name="Alfaro M."/>
            <person name="Sun H."/>
            <person name="Tritt A."/>
            <person name="Yoshinaga Y."/>
            <person name="Zwiers L.-H."/>
            <person name="Turgeon B."/>
            <person name="Goodwin S."/>
            <person name="Spatafora J."/>
            <person name="Crous P."/>
            <person name="Grigoriev I."/>
        </authorList>
    </citation>
    <scope>NUCLEOTIDE SEQUENCE</scope>
    <source>
        <strain evidence="8">CBS 260.36</strain>
    </source>
</reference>
<dbReference type="GO" id="GO:0005524">
    <property type="term" value="F:ATP binding"/>
    <property type="evidence" value="ECO:0007669"/>
    <property type="project" value="UniProtKB-KW"/>
</dbReference>
<keyword evidence="4" id="KW-0067">ATP-binding</keyword>
<dbReference type="InterPro" id="IPR004364">
    <property type="entry name" value="Aa-tRNA-synt_II"/>
</dbReference>
<organism evidence="8 9">
    <name type="scientific">Myriangium duriaei CBS 260.36</name>
    <dbReference type="NCBI Taxonomy" id="1168546"/>
    <lineage>
        <taxon>Eukaryota</taxon>
        <taxon>Fungi</taxon>
        <taxon>Dikarya</taxon>
        <taxon>Ascomycota</taxon>
        <taxon>Pezizomycotina</taxon>
        <taxon>Dothideomycetes</taxon>
        <taxon>Dothideomycetidae</taxon>
        <taxon>Myriangiales</taxon>
        <taxon>Myriangiaceae</taxon>
        <taxon>Myriangium</taxon>
    </lineage>
</organism>
<keyword evidence="6" id="KW-0030">Aminoacyl-tRNA synthetase</keyword>
<gene>
    <name evidence="8" type="ORF">K461DRAFT_267876</name>
</gene>
<dbReference type="InterPro" id="IPR012340">
    <property type="entry name" value="NA-bd_OB-fold"/>
</dbReference>
<dbReference type="Pfam" id="PF00152">
    <property type="entry name" value="tRNA-synt_2"/>
    <property type="match status" value="1"/>
</dbReference>
<comment type="caution">
    <text evidence="8">The sequence shown here is derived from an EMBL/GenBank/DDBJ whole genome shotgun (WGS) entry which is preliminary data.</text>
</comment>
<keyword evidence="3" id="KW-0547">Nucleotide-binding</keyword>
<protein>
    <recommendedName>
        <fullName evidence="7">Aminoacyl-transfer RNA synthetases class-II family profile domain-containing protein</fullName>
    </recommendedName>
</protein>
<dbReference type="NCBIfam" id="NF001750">
    <property type="entry name" value="PRK00476.1"/>
    <property type="match status" value="1"/>
</dbReference>
<evidence type="ECO:0000256" key="5">
    <source>
        <dbReference type="ARBA" id="ARBA00022917"/>
    </source>
</evidence>
<sequence length="646" mass="70794">MSPSTKTSLTISARQDLATAEASAAGKVTLHGYLNNQRNASSKLLFVELTSPDGLHSVQLKLFSSSPEGVALRDTLKLVRPYAPVAITGVVESRTAGSTKSKIDDDAPIKLTNIEINIEHLQPLNDFPKDIIVAEGTVIPPEQRHLQLRTTKALREAIIFRSRACELIRSHLSSKHGFTDIETPLLFKSTPEGAHEFLVPTRNPGHAYALPQSPQQYKQILMASGIPRYVQIAKCFRDEDLRADRQPEFTQIDLEMAFAGEEQVMVMIEDLVKTMWTELIGVDLWQSPFPRMTYEEAMSTYGSDKPDTRLGAPISRIDYMIPIDLIRKITSILDPAVDVFKLSISDDPEITRSFVNTFMSSPNARPFNANPDGQPGIFIYDSRKPLGGLQPFGFEAVEHLETQLELEEGDLIVLQARPSAPFAGGATATGNLRLALHRAAVAANHLPKPMGWSFLWITDFPLFTPADAPEAPSSSSTPAAPAHQASLNVTPTEALTDHPVLESTHHPFTAPKPDSAHLLLSSPLDVKAAHYDLVLNGVELGGGSRRIHKADMQRLVLEKVLRLPPARVAEFEHLLGVLRAGCPPHAGMALGLDRVLMLMLGRESIRDVVAFPKGGGGWDGLVCAPSKVTKEAWERYHLAPVAEKDK</sequence>
<dbReference type="GO" id="GO:0005739">
    <property type="term" value="C:mitochondrion"/>
    <property type="evidence" value="ECO:0007669"/>
    <property type="project" value="TreeGrafter"/>
</dbReference>
<dbReference type="Gene3D" id="3.30.1360.30">
    <property type="entry name" value="GAD-like domain"/>
    <property type="match status" value="1"/>
</dbReference>
<dbReference type="PRINTS" id="PR01042">
    <property type="entry name" value="TRNASYNTHASP"/>
</dbReference>
<evidence type="ECO:0000256" key="4">
    <source>
        <dbReference type="ARBA" id="ARBA00022840"/>
    </source>
</evidence>
<dbReference type="EMBL" id="ML996085">
    <property type="protein sequence ID" value="KAF2153272.1"/>
    <property type="molecule type" value="Genomic_DNA"/>
</dbReference>
<dbReference type="Gene3D" id="3.30.930.10">
    <property type="entry name" value="Bira Bifunctional Protein, Domain 2"/>
    <property type="match status" value="1"/>
</dbReference>
<dbReference type="InterPro" id="IPR004524">
    <property type="entry name" value="Asp-tRNA-ligase_1"/>
</dbReference>
<evidence type="ECO:0000256" key="1">
    <source>
        <dbReference type="ARBA" id="ARBA00006303"/>
    </source>
</evidence>
<dbReference type="PANTHER" id="PTHR22594">
    <property type="entry name" value="ASPARTYL/LYSYL-TRNA SYNTHETASE"/>
    <property type="match status" value="1"/>
</dbReference>
<dbReference type="InterPro" id="IPR002312">
    <property type="entry name" value="Asp/Asn-tRNA-synth_IIb"/>
</dbReference>
<dbReference type="OrthoDB" id="439710at2759"/>
<dbReference type="PANTHER" id="PTHR22594:SF5">
    <property type="entry name" value="ASPARTATE--TRNA LIGASE, MITOCHONDRIAL"/>
    <property type="match status" value="1"/>
</dbReference>
<dbReference type="GO" id="GO:0006422">
    <property type="term" value="P:aspartyl-tRNA aminoacylation"/>
    <property type="evidence" value="ECO:0007669"/>
    <property type="project" value="TreeGrafter"/>
</dbReference>
<keyword evidence="9" id="KW-1185">Reference proteome</keyword>
<evidence type="ECO:0000256" key="3">
    <source>
        <dbReference type="ARBA" id="ARBA00022741"/>
    </source>
</evidence>
<evidence type="ECO:0000256" key="6">
    <source>
        <dbReference type="ARBA" id="ARBA00023146"/>
    </source>
</evidence>
<keyword evidence="5" id="KW-0648">Protein biosynthesis</keyword>
<evidence type="ECO:0000256" key="2">
    <source>
        <dbReference type="ARBA" id="ARBA00022598"/>
    </source>
</evidence>
<feature type="domain" description="Aminoacyl-transfer RNA synthetases class-II family profile" evidence="7">
    <location>
        <begin position="168"/>
        <end position="612"/>
    </location>
</feature>
<dbReference type="HAMAP" id="MF_00044">
    <property type="entry name" value="Asp_tRNA_synth_type1"/>
    <property type="match status" value="1"/>
</dbReference>
<dbReference type="InterPro" id="IPR006195">
    <property type="entry name" value="aa-tRNA-synth_II"/>
</dbReference>
<dbReference type="Gene3D" id="2.40.50.140">
    <property type="entry name" value="Nucleic acid-binding proteins"/>
    <property type="match status" value="1"/>
</dbReference>
<dbReference type="SUPFAM" id="SSF55681">
    <property type="entry name" value="Class II aaRS and biotin synthetases"/>
    <property type="match status" value="1"/>
</dbReference>
<dbReference type="InterPro" id="IPR045864">
    <property type="entry name" value="aa-tRNA-synth_II/BPL/LPL"/>
</dbReference>
<dbReference type="InterPro" id="IPR004115">
    <property type="entry name" value="GAD-like_sf"/>
</dbReference>
<proteinExistence type="inferred from homology"/>
<evidence type="ECO:0000313" key="9">
    <source>
        <dbReference type="Proteomes" id="UP000799439"/>
    </source>
</evidence>